<reference evidence="2 3" key="1">
    <citation type="journal article" date="2010" name="Stand. Genomic Sci.">
        <title>Complete genome sequence of Ignisphaera aggregans type strain (AQ1.S1).</title>
        <authorList>
            <person name="Goker M."/>
            <person name="Held B."/>
            <person name="Lapidus A."/>
            <person name="Nolan M."/>
            <person name="Spring S."/>
            <person name="Yasawong M."/>
            <person name="Lucas S."/>
            <person name="Glavina Del Rio T."/>
            <person name="Tice H."/>
            <person name="Cheng J.F."/>
            <person name="Goodwin L."/>
            <person name="Tapia R."/>
            <person name="Pitluck S."/>
            <person name="Liolios K."/>
            <person name="Ivanova N."/>
            <person name="Mavromatis K."/>
            <person name="Mikhailova N."/>
            <person name="Pati A."/>
            <person name="Chen A."/>
            <person name="Palaniappan K."/>
            <person name="Brambilla E."/>
            <person name="Land M."/>
            <person name="Hauser L."/>
            <person name="Chang Y.J."/>
            <person name="Jeffries C.D."/>
            <person name="Brettin T."/>
            <person name="Detter J.C."/>
            <person name="Han C."/>
            <person name="Rohde M."/>
            <person name="Sikorski J."/>
            <person name="Woyke T."/>
            <person name="Bristow J."/>
            <person name="Eisen J.A."/>
            <person name="Markowitz V."/>
            <person name="Hugenholtz P."/>
            <person name="Kyrpides N.C."/>
            <person name="Klenk H.P."/>
        </authorList>
    </citation>
    <scope>NUCLEOTIDE SEQUENCE [LARGE SCALE GENOMIC DNA]</scope>
    <source>
        <strain evidence="3">DSM 17230 / JCM 13409 / AQ1.S1</strain>
    </source>
</reference>
<dbReference type="STRING" id="583356.Igag_0992"/>
<dbReference type="Proteomes" id="UP000001304">
    <property type="component" value="Chromosome"/>
</dbReference>
<gene>
    <name evidence="2" type="ordered locus">Igag_0992</name>
</gene>
<proteinExistence type="inferred from homology"/>
<keyword evidence="3" id="KW-1185">Reference proteome</keyword>
<name>E0SNL1_IGNAA</name>
<protein>
    <recommendedName>
        <fullName evidence="4">HypC/HybG/HupF family hydrogenase formation chaperone</fullName>
    </recommendedName>
</protein>
<dbReference type="Gene3D" id="2.30.30.140">
    <property type="match status" value="1"/>
</dbReference>
<dbReference type="KEGG" id="iag:Igag_0992"/>
<sequence length="122" mass="13387">MCLGVVGRVEEIMDMVAKVNIGGAIVEVINAIEDLAVGDLVIVHAGLAIEKISREGLIDNIVLFYDIQKYHYIANGYSEEEAARMALNDIVSYGAELGISVDEIISRISLSSRYEKYFGDKC</sequence>
<dbReference type="Pfam" id="PF01455">
    <property type="entry name" value="HupF_HypC"/>
    <property type="match status" value="1"/>
</dbReference>
<evidence type="ECO:0000313" key="2">
    <source>
        <dbReference type="EMBL" id="ADM27807.1"/>
    </source>
</evidence>
<comment type="similarity">
    <text evidence="1">Belongs to the HupF/HypC family.</text>
</comment>
<organism evidence="2 3">
    <name type="scientific">Ignisphaera aggregans (strain DSM 17230 / JCM 13409 / AQ1.S1)</name>
    <dbReference type="NCBI Taxonomy" id="583356"/>
    <lineage>
        <taxon>Archaea</taxon>
        <taxon>Thermoproteota</taxon>
        <taxon>Thermoprotei</taxon>
        <taxon>Desulfurococcales</taxon>
        <taxon>Desulfurococcaceae</taxon>
        <taxon>Ignisphaera</taxon>
    </lineage>
</organism>
<dbReference type="BioCyc" id="IAGG583356:GHAH-975-MONOMER"/>
<accession>E0SNL1</accession>
<dbReference type="AlphaFoldDB" id="E0SNL1"/>
<evidence type="ECO:0000256" key="1">
    <source>
        <dbReference type="ARBA" id="ARBA00006018"/>
    </source>
</evidence>
<dbReference type="HOGENOM" id="CLU_2021479_0_0_2"/>
<evidence type="ECO:0000313" key="3">
    <source>
        <dbReference type="Proteomes" id="UP000001304"/>
    </source>
</evidence>
<evidence type="ECO:0008006" key="4">
    <source>
        <dbReference type="Google" id="ProtNLM"/>
    </source>
</evidence>
<dbReference type="SUPFAM" id="SSF159127">
    <property type="entry name" value="HupF/HypC-like"/>
    <property type="match status" value="1"/>
</dbReference>
<dbReference type="EMBL" id="CP002098">
    <property type="protein sequence ID" value="ADM27807.1"/>
    <property type="molecule type" value="Genomic_DNA"/>
</dbReference>
<dbReference type="InterPro" id="IPR001109">
    <property type="entry name" value="Hydrogenase_HupF/HypC"/>
</dbReference>